<evidence type="ECO:0000256" key="1">
    <source>
        <dbReference type="SAM" id="Phobius"/>
    </source>
</evidence>
<reference evidence="2 3" key="1">
    <citation type="submission" date="2021-06" db="EMBL/GenBank/DDBJ databases">
        <title>Caerostris extrusa draft genome.</title>
        <authorList>
            <person name="Kono N."/>
            <person name="Arakawa K."/>
        </authorList>
    </citation>
    <scope>NUCLEOTIDE SEQUENCE [LARGE SCALE GENOMIC DNA]</scope>
</reference>
<dbReference type="Proteomes" id="UP001054945">
    <property type="component" value="Unassembled WGS sequence"/>
</dbReference>
<feature type="transmembrane region" description="Helical" evidence="1">
    <location>
        <begin position="58"/>
        <end position="83"/>
    </location>
</feature>
<gene>
    <name evidence="2" type="ORF">CEXT_304861</name>
</gene>
<name>A0AAV4XIL0_CAEEX</name>
<dbReference type="EMBL" id="BPLR01017764">
    <property type="protein sequence ID" value="GIY94283.1"/>
    <property type="molecule type" value="Genomic_DNA"/>
</dbReference>
<dbReference type="AlphaFoldDB" id="A0AAV4XIL0"/>
<comment type="caution">
    <text evidence="2">The sequence shown here is derived from an EMBL/GenBank/DDBJ whole genome shotgun (WGS) entry which is preliminary data.</text>
</comment>
<keyword evidence="1" id="KW-1133">Transmembrane helix</keyword>
<keyword evidence="1" id="KW-0472">Membrane</keyword>
<keyword evidence="1" id="KW-0812">Transmembrane</keyword>
<keyword evidence="3" id="KW-1185">Reference proteome</keyword>
<organism evidence="2 3">
    <name type="scientific">Caerostris extrusa</name>
    <name type="common">Bark spider</name>
    <name type="synonym">Caerostris bankana</name>
    <dbReference type="NCBI Taxonomy" id="172846"/>
    <lineage>
        <taxon>Eukaryota</taxon>
        <taxon>Metazoa</taxon>
        <taxon>Ecdysozoa</taxon>
        <taxon>Arthropoda</taxon>
        <taxon>Chelicerata</taxon>
        <taxon>Arachnida</taxon>
        <taxon>Araneae</taxon>
        <taxon>Araneomorphae</taxon>
        <taxon>Entelegynae</taxon>
        <taxon>Araneoidea</taxon>
        <taxon>Araneidae</taxon>
        <taxon>Caerostris</taxon>
    </lineage>
</organism>
<proteinExistence type="predicted"/>
<accession>A0AAV4XIL0</accession>
<sequence length="193" mass="21929">MGKAHPKPASLIVQWFETTHEFVSISEELRQLRVGRWTTTDQIKLGFKLPEAARTPSIIVWIVLVAVIVVIFFIWAYCLVLTIRRRAFRRACRRNLLSLLPNSVPLANLNSGERYYPRHDYVRRSRSFNFSGFRCPDAPPKYSEAVHQESTAVGPSGRFNRPTIVEEGRLESPPPAYTSVAPLGQGVGFVNYI</sequence>
<evidence type="ECO:0000313" key="2">
    <source>
        <dbReference type="EMBL" id="GIY94283.1"/>
    </source>
</evidence>
<evidence type="ECO:0000313" key="3">
    <source>
        <dbReference type="Proteomes" id="UP001054945"/>
    </source>
</evidence>
<protein>
    <submittedName>
        <fullName evidence="2">Uncharacterized protein</fullName>
    </submittedName>
</protein>